<dbReference type="Proteomes" id="UP001143372">
    <property type="component" value="Unassembled WGS sequence"/>
</dbReference>
<feature type="region of interest" description="Disordered" evidence="1">
    <location>
        <begin position="1"/>
        <end position="22"/>
    </location>
</feature>
<sequence length="50" mass="5221">MPGPNARFTTVQGKASTEPMFPDAPQIAANRRVTISLTAAPGAVPMDLKP</sequence>
<protein>
    <recommendedName>
        <fullName evidence="4">OmpA-like domain-containing protein</fullName>
    </recommendedName>
</protein>
<evidence type="ECO:0000313" key="3">
    <source>
        <dbReference type="Proteomes" id="UP001143372"/>
    </source>
</evidence>
<reference evidence="2" key="1">
    <citation type="journal article" date="2014" name="Int. J. Syst. Evol. Microbiol.">
        <title>Complete genome sequence of Corynebacterium casei LMG S-19264T (=DSM 44701T), isolated from a smear-ripened cheese.</title>
        <authorList>
            <consortium name="US DOE Joint Genome Institute (JGI-PGF)"/>
            <person name="Walter F."/>
            <person name="Albersmeier A."/>
            <person name="Kalinowski J."/>
            <person name="Ruckert C."/>
        </authorList>
    </citation>
    <scope>NUCLEOTIDE SEQUENCE</scope>
    <source>
        <strain evidence="2">VKM B-2347</strain>
    </source>
</reference>
<organism evidence="2 3">
    <name type="scientific">Hansschlegelia plantiphila</name>
    <dbReference type="NCBI Taxonomy" id="374655"/>
    <lineage>
        <taxon>Bacteria</taxon>
        <taxon>Pseudomonadati</taxon>
        <taxon>Pseudomonadota</taxon>
        <taxon>Alphaproteobacteria</taxon>
        <taxon>Hyphomicrobiales</taxon>
        <taxon>Methylopilaceae</taxon>
        <taxon>Hansschlegelia</taxon>
    </lineage>
</organism>
<keyword evidence="3" id="KW-1185">Reference proteome</keyword>
<gene>
    <name evidence="2" type="ORF">GCM10008179_09430</name>
</gene>
<accession>A0A9W6IY46</accession>
<evidence type="ECO:0000256" key="1">
    <source>
        <dbReference type="SAM" id="MobiDB-lite"/>
    </source>
</evidence>
<reference evidence="2" key="2">
    <citation type="submission" date="2023-01" db="EMBL/GenBank/DDBJ databases">
        <authorList>
            <person name="Sun Q."/>
            <person name="Evtushenko L."/>
        </authorList>
    </citation>
    <scope>NUCLEOTIDE SEQUENCE</scope>
    <source>
        <strain evidence="2">VKM B-2347</strain>
    </source>
</reference>
<comment type="caution">
    <text evidence="2">The sequence shown here is derived from an EMBL/GenBank/DDBJ whole genome shotgun (WGS) entry which is preliminary data.</text>
</comment>
<name>A0A9W6IY46_9HYPH</name>
<proteinExistence type="predicted"/>
<evidence type="ECO:0000313" key="2">
    <source>
        <dbReference type="EMBL" id="GLK67305.1"/>
    </source>
</evidence>
<dbReference type="RefSeq" id="WP_271167553.1">
    <property type="nucleotide sequence ID" value="NZ_BSFI01000004.1"/>
</dbReference>
<dbReference type="AlphaFoldDB" id="A0A9W6IY46"/>
<evidence type="ECO:0008006" key="4">
    <source>
        <dbReference type="Google" id="ProtNLM"/>
    </source>
</evidence>
<dbReference type="EMBL" id="BSFI01000004">
    <property type="protein sequence ID" value="GLK67305.1"/>
    <property type="molecule type" value="Genomic_DNA"/>
</dbReference>